<dbReference type="Gene3D" id="3.90.850.10">
    <property type="entry name" value="Fumarylacetoacetase-like, C-terminal domain"/>
    <property type="match status" value="1"/>
</dbReference>
<evidence type="ECO:0000313" key="3">
    <source>
        <dbReference type="EMBL" id="MDQ0190282.1"/>
    </source>
</evidence>
<dbReference type="RefSeq" id="WP_307016353.1">
    <property type="nucleotide sequence ID" value="NZ_JAUANV010000017.1"/>
</dbReference>
<dbReference type="PANTHER" id="PTHR30143">
    <property type="entry name" value="ACID HYDRATASE"/>
    <property type="match status" value="1"/>
</dbReference>
<dbReference type="Proteomes" id="UP001232973">
    <property type="component" value="Unassembled WGS sequence"/>
</dbReference>
<dbReference type="SUPFAM" id="SSF56529">
    <property type="entry name" value="FAH"/>
    <property type="match status" value="1"/>
</dbReference>
<dbReference type="Pfam" id="PF01557">
    <property type="entry name" value="FAA_hydrolase"/>
    <property type="match status" value="1"/>
</dbReference>
<name>A0ABT9XIZ2_9BACL</name>
<sequence>MAGSTQSIPNYAEALYEAERNLKAIAPLSAEDEHLTVEDAYQIQLYNVARKTREGDRVVGYKVGLTSQPMQQMLGVPEPDFGHLFASMHYQSGDVVEHPLIQPKVEPEIAFLLKEDLSGGRISVQDVIQAIAYVLPALEIIDSRVTDWNIRLVDTVADNASAGCFALGDMPTDIHNVDLGTVGGTLRVNGQVVETGAGAAVLGHPAASVAWLANKLNALGTTLQKGSVILSGSVSSAVPVKPGDRVSLSFGRLGRVAVTLRA</sequence>
<organism evidence="3 4">
    <name type="scientific">Alicyclobacillus cycloheptanicus</name>
    <dbReference type="NCBI Taxonomy" id="1457"/>
    <lineage>
        <taxon>Bacteria</taxon>
        <taxon>Bacillati</taxon>
        <taxon>Bacillota</taxon>
        <taxon>Bacilli</taxon>
        <taxon>Bacillales</taxon>
        <taxon>Alicyclobacillaceae</taxon>
        <taxon>Alicyclobacillus</taxon>
    </lineage>
</organism>
<proteinExistence type="predicted"/>
<feature type="domain" description="Fumarylacetoacetase-like C-terminal" evidence="2">
    <location>
        <begin position="78"/>
        <end position="260"/>
    </location>
</feature>
<reference evidence="3 4" key="1">
    <citation type="submission" date="2023-07" db="EMBL/GenBank/DDBJ databases">
        <title>Genomic Encyclopedia of Type Strains, Phase IV (KMG-IV): sequencing the most valuable type-strain genomes for metagenomic binning, comparative biology and taxonomic classification.</title>
        <authorList>
            <person name="Goeker M."/>
        </authorList>
    </citation>
    <scope>NUCLEOTIDE SEQUENCE [LARGE SCALE GENOMIC DNA]</scope>
    <source>
        <strain evidence="3 4">DSM 4006</strain>
    </source>
</reference>
<dbReference type="InterPro" id="IPR050772">
    <property type="entry name" value="Hydratase-Decarb/MhpD_sf"/>
</dbReference>
<dbReference type="InterPro" id="IPR036663">
    <property type="entry name" value="Fumarylacetoacetase_C_sf"/>
</dbReference>
<dbReference type="PANTHER" id="PTHR30143:SF0">
    <property type="entry name" value="2-KETO-4-PENTENOATE HYDRATASE"/>
    <property type="match status" value="1"/>
</dbReference>
<dbReference type="EMBL" id="JAUSTP010000016">
    <property type="protein sequence ID" value="MDQ0190282.1"/>
    <property type="molecule type" value="Genomic_DNA"/>
</dbReference>
<evidence type="ECO:0000256" key="1">
    <source>
        <dbReference type="ARBA" id="ARBA00023239"/>
    </source>
</evidence>
<keyword evidence="4" id="KW-1185">Reference proteome</keyword>
<evidence type="ECO:0000259" key="2">
    <source>
        <dbReference type="Pfam" id="PF01557"/>
    </source>
</evidence>
<keyword evidence="1" id="KW-0456">Lyase</keyword>
<accession>A0ABT9XIZ2</accession>
<evidence type="ECO:0000313" key="4">
    <source>
        <dbReference type="Proteomes" id="UP001232973"/>
    </source>
</evidence>
<dbReference type="InterPro" id="IPR011234">
    <property type="entry name" value="Fumarylacetoacetase-like_C"/>
</dbReference>
<protein>
    <submittedName>
        <fullName evidence="3">2-oxopent-4-enoate hydratase</fullName>
    </submittedName>
</protein>
<gene>
    <name evidence="3" type="ORF">J2S03_002146</name>
</gene>
<comment type="caution">
    <text evidence="3">The sequence shown here is derived from an EMBL/GenBank/DDBJ whole genome shotgun (WGS) entry which is preliminary data.</text>
</comment>